<dbReference type="Proteomes" id="UP001167919">
    <property type="component" value="Unassembled WGS sequence"/>
</dbReference>
<sequence length="110" mass="12139">MDEEIPNQEAIMGLIINGGNAKGSSFEAIEYAKKGDFDHARDKLKEADDFLSKAHNSQTGMLTNEANGIHTPLSLLGVHAQDHIMTAITFRDLASEIIDLYALIDQKLRK</sequence>
<reference evidence="9 10" key="1">
    <citation type="journal article" date="2019" name="Syst. Appl. Microbiol.">
        <title>Oenococcus sicerae sp. nov., isolated from French cider.</title>
        <authorList>
            <person name="Cousin F.J."/>
            <person name="Le Guellec R."/>
            <person name="Chagnot C."/>
            <person name="Goux D."/>
            <person name="Dalmasso M."/>
            <person name="Laplace J.M."/>
            <person name="Cretenet M."/>
        </authorList>
    </citation>
    <scope>NUCLEOTIDE SEQUENCE [LARGE SCALE GENOMIC DNA]</scope>
    <source>
        <strain evidence="9 10">UCMA 15228</strain>
    </source>
</reference>
<keyword evidence="2" id="KW-0762">Sugar transport</keyword>
<dbReference type="Pfam" id="PF02255">
    <property type="entry name" value="PTS_IIA"/>
    <property type="match status" value="1"/>
</dbReference>
<reference evidence="9" key="3">
    <citation type="submission" date="2020-01" db="EMBL/GenBank/DDBJ databases">
        <authorList>
            <person name="Cousin F.J."/>
            <person name="Le Guellec R."/>
            <person name="Cretenet M."/>
        </authorList>
    </citation>
    <scope>NUCLEOTIDE SEQUENCE</scope>
    <source>
        <strain evidence="9">UCMA 15228</strain>
    </source>
</reference>
<feature type="binding site" evidence="6">
    <location>
        <position position="82"/>
    </location>
    <ligand>
        <name>Mg(2+)</name>
        <dbReference type="ChEBI" id="CHEBI:18420"/>
        <note>ligand shared between all trimeric partners</note>
    </ligand>
</feature>
<reference evidence="8" key="2">
    <citation type="submission" date="2019-01" db="EMBL/GenBank/DDBJ databases">
        <title>Oenococcus sicerae UCMA17102.</title>
        <authorList>
            <person name="Cousin F.J."/>
            <person name="Le Guellec R."/>
            <person name="Cretenet M."/>
        </authorList>
    </citation>
    <scope>NUCLEOTIDE SEQUENCE</scope>
    <source>
        <strain evidence="8">UCMA17102</strain>
    </source>
</reference>
<dbReference type="EMBL" id="SDWY01000002">
    <property type="protein sequence ID" value="MDN6900017.1"/>
    <property type="molecule type" value="Genomic_DNA"/>
</dbReference>
<protein>
    <submittedName>
        <fullName evidence="8">PTS lactose/cellobiose transporter subunit IIA</fullName>
    </submittedName>
</protein>
<evidence type="ECO:0000256" key="7">
    <source>
        <dbReference type="PROSITE-ProRule" id="PRU00418"/>
    </source>
</evidence>
<proteinExistence type="predicted"/>
<evidence type="ECO:0000256" key="4">
    <source>
        <dbReference type="ARBA" id="ARBA00022683"/>
    </source>
</evidence>
<dbReference type="AlphaFoldDB" id="A0AAJ1R933"/>
<keyword evidence="1" id="KW-0813">Transport</keyword>
<evidence type="ECO:0000313" key="8">
    <source>
        <dbReference type="EMBL" id="MDN6900017.1"/>
    </source>
</evidence>
<keyword evidence="10" id="KW-1185">Reference proteome</keyword>
<dbReference type="EMBL" id="CP029684">
    <property type="protein sequence ID" value="QAS69627.1"/>
    <property type="molecule type" value="Genomic_DNA"/>
</dbReference>
<keyword evidence="6" id="KW-0479">Metal-binding</keyword>
<keyword evidence="4" id="KW-0598">Phosphotransferase system</keyword>
<feature type="modified residue" description="Phosphohistidine; by HPr" evidence="7">
    <location>
        <position position="79"/>
    </location>
</feature>
<evidence type="ECO:0000256" key="3">
    <source>
        <dbReference type="ARBA" id="ARBA00022679"/>
    </source>
</evidence>
<dbReference type="GO" id="GO:0016740">
    <property type="term" value="F:transferase activity"/>
    <property type="evidence" value="ECO:0007669"/>
    <property type="project" value="UniProtKB-KW"/>
</dbReference>
<name>A0AAJ1R933_9LACO</name>
<evidence type="ECO:0000256" key="5">
    <source>
        <dbReference type="PIRSR" id="PIRSR000699-1"/>
    </source>
</evidence>
<evidence type="ECO:0000256" key="1">
    <source>
        <dbReference type="ARBA" id="ARBA00022448"/>
    </source>
</evidence>
<comment type="cofactor">
    <cofactor evidence="6">
        <name>Mg(2+)</name>
        <dbReference type="ChEBI" id="CHEBI:18420"/>
    </cofactor>
    <text evidence="6">Binds 1 Mg(2+) ion per trimer.</text>
</comment>
<feature type="active site" description="Tele-phosphohistidine intermediate" evidence="5">
    <location>
        <position position="79"/>
    </location>
</feature>
<gene>
    <name evidence="9" type="ORF">DLJ48_03380</name>
    <name evidence="8" type="ORF">EVC35_03215</name>
</gene>
<keyword evidence="6" id="KW-0460">Magnesium</keyword>
<dbReference type="GO" id="GO:0009401">
    <property type="term" value="P:phosphoenolpyruvate-dependent sugar phosphotransferase system"/>
    <property type="evidence" value="ECO:0007669"/>
    <property type="project" value="UniProtKB-KW"/>
</dbReference>
<dbReference type="CDD" id="cd00215">
    <property type="entry name" value="PTS_IIA_lac"/>
    <property type="match status" value="1"/>
</dbReference>
<evidence type="ECO:0000256" key="2">
    <source>
        <dbReference type="ARBA" id="ARBA00022597"/>
    </source>
</evidence>
<dbReference type="GO" id="GO:0046872">
    <property type="term" value="F:metal ion binding"/>
    <property type="evidence" value="ECO:0007669"/>
    <property type="project" value="UniProtKB-KW"/>
</dbReference>
<evidence type="ECO:0000256" key="6">
    <source>
        <dbReference type="PIRSR" id="PIRSR000699-2"/>
    </source>
</evidence>
<dbReference type="InterPro" id="IPR003188">
    <property type="entry name" value="PTS_IIA_lac/cel"/>
</dbReference>
<dbReference type="SUPFAM" id="SSF46973">
    <property type="entry name" value="Enzyme IIa from lactose specific PTS, IIa-lac"/>
    <property type="match status" value="1"/>
</dbReference>
<dbReference type="PANTHER" id="PTHR34382:SF7">
    <property type="entry name" value="PTS SYSTEM N,N'-DIACETYLCHITOBIOSE-SPECIFIC EIIA COMPONENT"/>
    <property type="match status" value="1"/>
</dbReference>
<accession>A0AAJ1R933</accession>
<dbReference type="RefSeq" id="WP_128685901.1">
    <property type="nucleotide sequence ID" value="NZ_CP029684.2"/>
</dbReference>
<dbReference type="PIRSF" id="PIRSF000699">
    <property type="entry name" value="PTS_IILac_III"/>
    <property type="match status" value="1"/>
</dbReference>
<evidence type="ECO:0000313" key="9">
    <source>
        <dbReference type="EMBL" id="QAS69627.1"/>
    </source>
</evidence>
<dbReference type="PANTHER" id="PTHR34382">
    <property type="entry name" value="PTS SYSTEM N,N'-DIACETYLCHITOBIOSE-SPECIFIC EIIA COMPONENT"/>
    <property type="match status" value="1"/>
</dbReference>
<keyword evidence="3" id="KW-0808">Transferase</keyword>
<evidence type="ECO:0000313" key="11">
    <source>
        <dbReference type="Proteomes" id="UP001167919"/>
    </source>
</evidence>
<dbReference type="PROSITE" id="PS51095">
    <property type="entry name" value="PTS_EIIA_TYPE_3"/>
    <property type="match status" value="1"/>
</dbReference>
<dbReference type="InterPro" id="IPR036542">
    <property type="entry name" value="PTS_IIA_lac/cel_sf"/>
</dbReference>
<dbReference type="Proteomes" id="UP000286907">
    <property type="component" value="Chromosome"/>
</dbReference>
<dbReference type="Gene3D" id="1.20.58.80">
    <property type="entry name" value="Phosphotransferase system, lactose/cellobiose-type IIA subunit"/>
    <property type="match status" value="1"/>
</dbReference>
<evidence type="ECO:0000313" key="10">
    <source>
        <dbReference type="Proteomes" id="UP000286907"/>
    </source>
</evidence>
<organism evidence="8 11">
    <name type="scientific">Oenococcus sicerae</name>
    <dbReference type="NCBI Taxonomy" id="2203724"/>
    <lineage>
        <taxon>Bacteria</taxon>
        <taxon>Bacillati</taxon>
        <taxon>Bacillota</taxon>
        <taxon>Bacilli</taxon>
        <taxon>Lactobacillales</taxon>
        <taxon>Lactobacillaceae</taxon>
        <taxon>Oenococcus</taxon>
    </lineage>
</organism>